<evidence type="ECO:0000256" key="8">
    <source>
        <dbReference type="ARBA" id="ARBA00023146"/>
    </source>
</evidence>
<proteinExistence type="inferred from homology"/>
<dbReference type="PRINTS" id="PR00980">
    <property type="entry name" value="TRNASYNTHALA"/>
</dbReference>
<evidence type="ECO:0000256" key="4">
    <source>
        <dbReference type="ARBA" id="ARBA00022741"/>
    </source>
</evidence>
<comment type="cofactor">
    <cofactor evidence="11">
        <name>Zn(2+)</name>
        <dbReference type="ChEBI" id="CHEBI:29105"/>
    </cofactor>
    <text evidence="11">Binds 1 zinc ion per subunit.</text>
</comment>
<keyword evidence="2 11" id="KW-0820">tRNA-binding</keyword>
<dbReference type="EC" id="6.1.1.7" evidence="11"/>
<dbReference type="Gene3D" id="3.30.930.10">
    <property type="entry name" value="Bira Bifunctional Protein, Domain 2"/>
    <property type="match status" value="1"/>
</dbReference>
<dbReference type="InterPro" id="IPR023033">
    <property type="entry name" value="Ala_tRNA_ligase_euk/bac"/>
</dbReference>
<dbReference type="Gene3D" id="3.10.310.40">
    <property type="match status" value="1"/>
</dbReference>
<dbReference type="InterPro" id="IPR002318">
    <property type="entry name" value="Ala-tRNA-lgiase_IIc"/>
</dbReference>
<evidence type="ECO:0000256" key="11">
    <source>
        <dbReference type="HAMAP-Rule" id="MF_00036"/>
    </source>
</evidence>
<feature type="binding site" evidence="11">
    <location>
        <position position="670"/>
    </location>
    <ligand>
        <name>Zn(2+)</name>
        <dbReference type="ChEBI" id="CHEBI:29105"/>
    </ligand>
</feature>
<dbReference type="GeneID" id="97536496"/>
<dbReference type="PANTHER" id="PTHR11777:SF9">
    <property type="entry name" value="ALANINE--TRNA LIGASE, CYTOPLASMIC"/>
    <property type="match status" value="1"/>
</dbReference>
<keyword evidence="11" id="KW-0862">Zinc</keyword>
<keyword evidence="14" id="KW-1185">Reference proteome</keyword>
<evidence type="ECO:0000256" key="9">
    <source>
        <dbReference type="ARBA" id="ARBA00024779"/>
    </source>
</evidence>
<evidence type="ECO:0000256" key="10">
    <source>
        <dbReference type="ARBA" id="ARBA00048300"/>
    </source>
</evidence>
<keyword evidence="6 11" id="KW-0694">RNA-binding</keyword>
<dbReference type="Pfam" id="PF07973">
    <property type="entry name" value="tRNA_SAD"/>
    <property type="match status" value="1"/>
</dbReference>
<dbReference type="InterPro" id="IPR018165">
    <property type="entry name" value="Ala-tRNA-synth_IIc_core"/>
</dbReference>
<organism evidence="13 14">
    <name type="scientific">Paraclostridium sordellii</name>
    <name type="common">Clostridium sordellii</name>
    <dbReference type="NCBI Taxonomy" id="1505"/>
    <lineage>
        <taxon>Bacteria</taxon>
        <taxon>Bacillati</taxon>
        <taxon>Bacillota</taxon>
        <taxon>Clostridia</taxon>
        <taxon>Peptostreptococcales</taxon>
        <taxon>Peptostreptococcaceae</taxon>
        <taxon>Paraclostridium</taxon>
    </lineage>
</organism>
<keyword evidence="8 11" id="KW-0030">Aminoacyl-tRNA synthetase</keyword>
<comment type="subcellular location">
    <subcellularLocation>
        <location evidence="11">Cytoplasm</location>
    </subcellularLocation>
</comment>
<dbReference type="SUPFAM" id="SSF101353">
    <property type="entry name" value="Putative anticodon-binding domain of alanyl-tRNA synthetase (AlaRS)"/>
    <property type="match status" value="1"/>
</dbReference>
<dbReference type="PANTHER" id="PTHR11777">
    <property type="entry name" value="ALANYL-TRNA SYNTHETASE"/>
    <property type="match status" value="1"/>
</dbReference>
<feature type="binding site" evidence="11">
    <location>
        <position position="674"/>
    </location>
    <ligand>
        <name>Zn(2+)</name>
        <dbReference type="ChEBI" id="CHEBI:29105"/>
    </ligand>
</feature>
<protein>
    <recommendedName>
        <fullName evidence="11">Alanine--tRNA ligase</fullName>
        <ecNumber evidence="11">6.1.1.7</ecNumber>
    </recommendedName>
    <alternativeName>
        <fullName evidence="11">Alanyl-tRNA synthetase</fullName>
        <shortName evidence="11">AlaRS</shortName>
    </alternativeName>
</protein>
<dbReference type="Proteomes" id="UP000032811">
    <property type="component" value="Chromosome 1"/>
</dbReference>
<keyword evidence="3 11" id="KW-0436">Ligase</keyword>
<feature type="binding site" evidence="11">
    <location>
        <position position="572"/>
    </location>
    <ligand>
        <name>Zn(2+)</name>
        <dbReference type="ChEBI" id="CHEBI:29105"/>
    </ligand>
</feature>
<evidence type="ECO:0000256" key="3">
    <source>
        <dbReference type="ARBA" id="ARBA00022598"/>
    </source>
</evidence>
<dbReference type="EMBL" id="LN679998">
    <property type="protein sequence ID" value="CEJ72735.1"/>
    <property type="molecule type" value="Genomic_DNA"/>
</dbReference>
<dbReference type="InterPro" id="IPR018163">
    <property type="entry name" value="Thr/Ala-tRNA-synth_IIc_edit"/>
</dbReference>
<accession>A0ABM9RL94</accession>
<dbReference type="InterPro" id="IPR018164">
    <property type="entry name" value="Ala-tRNA-synth_IIc_N"/>
</dbReference>
<dbReference type="SUPFAM" id="SSF55681">
    <property type="entry name" value="Class II aaRS and biotin synthetases"/>
    <property type="match status" value="1"/>
</dbReference>
<evidence type="ECO:0000259" key="12">
    <source>
        <dbReference type="PROSITE" id="PS50860"/>
    </source>
</evidence>
<dbReference type="SMART" id="SM00863">
    <property type="entry name" value="tRNA_SAD"/>
    <property type="match status" value="1"/>
</dbReference>
<dbReference type="SUPFAM" id="SSF55186">
    <property type="entry name" value="ThrRS/AlaRS common domain"/>
    <property type="match status" value="1"/>
</dbReference>
<feature type="binding site" evidence="11">
    <location>
        <position position="568"/>
    </location>
    <ligand>
        <name>Zn(2+)</name>
        <dbReference type="ChEBI" id="CHEBI:29105"/>
    </ligand>
</feature>
<dbReference type="InterPro" id="IPR009000">
    <property type="entry name" value="Transl_B-barrel_sf"/>
</dbReference>
<comment type="function">
    <text evidence="9 11">Catalyzes the attachment of alanine to tRNA(Ala) in a two-step reaction: alanine is first activated by ATP to form Ala-AMP and then transferred to the acceptor end of tRNA(Ala). Also edits incorrectly charged Ser-tRNA(Ala) and Gly-tRNA(Ala) via its editing domain.</text>
</comment>
<dbReference type="Gene3D" id="2.40.30.130">
    <property type="match status" value="1"/>
</dbReference>
<dbReference type="Gene3D" id="3.30.980.10">
    <property type="entry name" value="Threonyl-trna Synthetase, Chain A, domain 2"/>
    <property type="match status" value="1"/>
</dbReference>
<keyword evidence="11" id="KW-0963">Cytoplasm</keyword>
<evidence type="ECO:0000256" key="1">
    <source>
        <dbReference type="ARBA" id="ARBA00008226"/>
    </source>
</evidence>
<dbReference type="GO" id="GO:0004813">
    <property type="term" value="F:alanine-tRNA ligase activity"/>
    <property type="evidence" value="ECO:0007669"/>
    <property type="project" value="UniProtKB-EC"/>
</dbReference>
<evidence type="ECO:0000313" key="14">
    <source>
        <dbReference type="Proteomes" id="UP000032811"/>
    </source>
</evidence>
<evidence type="ECO:0000313" key="13">
    <source>
        <dbReference type="EMBL" id="CEJ72735.1"/>
    </source>
</evidence>
<comment type="domain">
    <text evidence="11">Consists of three domains; the N-terminal catalytic domain, the editing domain and the C-terminal C-Ala domain. The editing domain removes incorrectly charged amino acids, while the C-Ala domain, along with tRNA(Ala), serves as a bridge to cooperatively bring together the editing and aminoacylation centers thus stimulating deacylation of misacylated tRNAs.</text>
</comment>
<evidence type="ECO:0000256" key="2">
    <source>
        <dbReference type="ARBA" id="ARBA00022555"/>
    </source>
</evidence>
<comment type="similarity">
    <text evidence="1 11">Belongs to the class-II aminoacyl-tRNA synthetase family.</text>
</comment>
<keyword evidence="7 11" id="KW-0648">Protein biosynthesis</keyword>
<dbReference type="PROSITE" id="PS50860">
    <property type="entry name" value="AA_TRNA_LIGASE_II_ALA"/>
    <property type="match status" value="1"/>
</dbReference>
<keyword evidence="5 11" id="KW-0067">ATP-binding</keyword>
<dbReference type="HAMAP" id="MF_00036_B">
    <property type="entry name" value="Ala_tRNA_synth_B"/>
    <property type="match status" value="1"/>
</dbReference>
<feature type="domain" description="Alanyl-transfer RNA synthetases family profile" evidence="12">
    <location>
        <begin position="4"/>
        <end position="713"/>
    </location>
</feature>
<dbReference type="InterPro" id="IPR003156">
    <property type="entry name" value="DHHA1_dom"/>
</dbReference>
<evidence type="ECO:0000256" key="6">
    <source>
        <dbReference type="ARBA" id="ARBA00022884"/>
    </source>
</evidence>
<dbReference type="Pfam" id="PF01411">
    <property type="entry name" value="tRNA-synt_2c"/>
    <property type="match status" value="1"/>
</dbReference>
<dbReference type="RefSeq" id="WP_021128920.1">
    <property type="nucleotide sequence ID" value="NZ_BDJI01000002.1"/>
</dbReference>
<dbReference type="NCBIfam" id="TIGR00344">
    <property type="entry name" value="alaS"/>
    <property type="match status" value="1"/>
</dbReference>
<dbReference type="Gene3D" id="6.10.250.550">
    <property type="match status" value="1"/>
</dbReference>
<evidence type="ECO:0000256" key="5">
    <source>
        <dbReference type="ARBA" id="ARBA00022840"/>
    </source>
</evidence>
<dbReference type="InterPro" id="IPR050058">
    <property type="entry name" value="Ala-tRNA_ligase"/>
</dbReference>
<dbReference type="CDD" id="cd00673">
    <property type="entry name" value="AlaRS_core"/>
    <property type="match status" value="1"/>
</dbReference>
<keyword evidence="4 11" id="KW-0547">Nucleotide-binding</keyword>
<name>A0ABM9RL94_PARSO</name>
<dbReference type="InterPro" id="IPR018162">
    <property type="entry name" value="Ala-tRNA-ligase_IIc_anticod-bd"/>
</dbReference>
<dbReference type="SUPFAM" id="SSF50447">
    <property type="entry name" value="Translation proteins"/>
    <property type="match status" value="1"/>
</dbReference>
<keyword evidence="11" id="KW-0479">Metal-binding</keyword>
<dbReference type="InterPro" id="IPR045864">
    <property type="entry name" value="aa-tRNA-synth_II/BPL/LPL"/>
</dbReference>
<dbReference type="Gene3D" id="3.30.54.20">
    <property type="match status" value="1"/>
</dbReference>
<gene>
    <name evidence="11 13" type="primary">alaS</name>
    <name evidence="13" type="ORF">ATCC9714_06231</name>
</gene>
<evidence type="ECO:0000256" key="7">
    <source>
        <dbReference type="ARBA" id="ARBA00022917"/>
    </source>
</evidence>
<sequence length="881" mass="98164">MQKMGLNEIRSKFLNFFESKGHLVQPSYSLVPHNDKSLLLINAGMAPLKNYFSGTEIPPSKRMTTCQKCVRTGDIENVGVTARHATLFEMLGNFSFGDYFKEETLKWGWEFVTEHLNIPQDKIWVSVYLEDDEAFEIWEKEIGIPKERIVRLGKEDNFWEIGTGACGPCSEIHFDRGEEYGCDNPDCKPGCDCDRYLEFWNHVFSQFNKDEEGNYNPLENKNIDTGMGLERIACIMQGVDTIFDVDTIKHILNAVEKMTNSNYGKEYKVDKSIRIITDHIRSVSFLVADGVLPSNEGRGYVLRRLLRRAARNGKLLGMKEPFLYKLVDEVIAVSGEAYPELVEKAEYIKKVIRIEEEKFNETIDKGSEILASYIEELKSNNEKTLSGENAFRLYDTYGFPVDLTKEILEEEHLEIDEEGFQAEMEKQRQTARDARGNMDSEAWKEDAIAKLDKDIVTDFEGYETLSIESTVKGIAKENELVKSASVGDEVIIVLDKTAFYPEGGGQVGDKGLLVNKNEDVVVEVIDTKKGPNNTIKHICVVKSGMINVGDVVYTKVDKEVRLASARNHSATHILHKVLKEVLGEHVNQAGSLVTPERLRFDVTHFEAISKDELKVIEEKVNDMIFEALDITCENMSMTDASNKGATALFGEKYGDEVRVVSMGEYSIELCGGTHLTNTSQIGMFKILSEGGVAAGVRRIEAITGKEVYYFLNNKQNLINEVCTTVKAKEDNLVARVGHLLDETKSLAKELNEVKAKMSLQSADSILDSKVDINGVNIVTSKFEDMDMDTLRNTADTLRDKLSSGVVVLANVAGGKINFVATATKDVVEKGVHAGNIVKEVAQIAGGKGGGRPNMAQAGAPDVNKVDEALNHAKDVLKSQVK</sequence>
<dbReference type="Pfam" id="PF02272">
    <property type="entry name" value="DHHA1"/>
    <property type="match status" value="1"/>
</dbReference>
<reference evidence="13 14" key="1">
    <citation type="submission" date="2014-11" db="EMBL/GenBank/DDBJ databases">
        <authorList>
            <person name="Aslett M.A."/>
            <person name="De Silva N."/>
        </authorList>
    </citation>
    <scope>NUCLEOTIDE SEQUENCE [LARGE SCALE GENOMIC DNA]</scope>
    <source>
        <strain evidence="13 14">ATCC9714</strain>
    </source>
</reference>
<dbReference type="InterPro" id="IPR012947">
    <property type="entry name" value="tRNA_SAD"/>
</dbReference>
<comment type="catalytic activity">
    <reaction evidence="10 11">
        <text>tRNA(Ala) + L-alanine + ATP = L-alanyl-tRNA(Ala) + AMP + diphosphate</text>
        <dbReference type="Rhea" id="RHEA:12540"/>
        <dbReference type="Rhea" id="RHEA-COMP:9657"/>
        <dbReference type="Rhea" id="RHEA-COMP:9923"/>
        <dbReference type="ChEBI" id="CHEBI:30616"/>
        <dbReference type="ChEBI" id="CHEBI:33019"/>
        <dbReference type="ChEBI" id="CHEBI:57972"/>
        <dbReference type="ChEBI" id="CHEBI:78442"/>
        <dbReference type="ChEBI" id="CHEBI:78497"/>
        <dbReference type="ChEBI" id="CHEBI:456215"/>
        <dbReference type="EC" id="6.1.1.7"/>
    </reaction>
</comment>